<dbReference type="EMBL" id="BARW01034225">
    <property type="protein sequence ID" value="GAJ04206.1"/>
    <property type="molecule type" value="Genomic_DNA"/>
</dbReference>
<dbReference type="GO" id="GO:0016818">
    <property type="term" value="F:hydrolase activity, acting on acid anhydrides, in phosphorus-containing anhydrides"/>
    <property type="evidence" value="ECO:0007669"/>
    <property type="project" value="InterPro"/>
</dbReference>
<gene>
    <name evidence="2" type="ORF">S12H4_53692</name>
</gene>
<dbReference type="GO" id="GO:0006139">
    <property type="term" value="P:nucleobase-containing compound metabolic process"/>
    <property type="evidence" value="ECO:0007669"/>
    <property type="project" value="InterPro"/>
</dbReference>
<dbReference type="GO" id="GO:0005524">
    <property type="term" value="F:ATP binding"/>
    <property type="evidence" value="ECO:0007669"/>
    <property type="project" value="InterPro"/>
</dbReference>
<sequence length="105" mass="12338">PLVLISPSFGRGVDLFDERARFQIVVKLPFMDLGDKQTAKRRWSGKGGERWYTLQTVRALVQMAGRIVRSADDHGVTYILDSRFERFFKQMRKDFPPWFTEAIVW</sequence>
<accession>X1UWD8</accession>
<name>X1UWD8_9ZZZZ</name>
<evidence type="ECO:0000259" key="1">
    <source>
        <dbReference type="SMART" id="SM00491"/>
    </source>
</evidence>
<dbReference type="InterPro" id="IPR006555">
    <property type="entry name" value="ATP-dep_Helicase_C"/>
</dbReference>
<dbReference type="Gene3D" id="3.40.50.300">
    <property type="entry name" value="P-loop containing nucleotide triphosphate hydrolases"/>
    <property type="match status" value="1"/>
</dbReference>
<dbReference type="GO" id="GO:0003678">
    <property type="term" value="F:DNA helicase activity"/>
    <property type="evidence" value="ECO:0007669"/>
    <property type="project" value="TreeGrafter"/>
</dbReference>
<proteinExistence type="predicted"/>
<evidence type="ECO:0000313" key="2">
    <source>
        <dbReference type="EMBL" id="GAJ04206.1"/>
    </source>
</evidence>
<feature type="domain" description="ATP-dependent helicase C-terminal" evidence="1">
    <location>
        <begin position="1"/>
        <end position="86"/>
    </location>
</feature>
<dbReference type="PANTHER" id="PTHR11472">
    <property type="entry name" value="DNA REPAIR DEAD HELICASE RAD3/XP-D SUBFAMILY MEMBER"/>
    <property type="match status" value="1"/>
</dbReference>
<protein>
    <recommendedName>
        <fullName evidence="1">ATP-dependent helicase C-terminal domain-containing protein</fullName>
    </recommendedName>
</protein>
<dbReference type="GO" id="GO:0003676">
    <property type="term" value="F:nucleic acid binding"/>
    <property type="evidence" value="ECO:0007669"/>
    <property type="project" value="InterPro"/>
</dbReference>
<dbReference type="AlphaFoldDB" id="X1UWD8"/>
<dbReference type="PANTHER" id="PTHR11472:SF34">
    <property type="entry name" value="REGULATOR OF TELOMERE ELONGATION HELICASE 1"/>
    <property type="match status" value="1"/>
</dbReference>
<feature type="non-terminal residue" evidence="2">
    <location>
        <position position="1"/>
    </location>
</feature>
<organism evidence="2">
    <name type="scientific">marine sediment metagenome</name>
    <dbReference type="NCBI Taxonomy" id="412755"/>
    <lineage>
        <taxon>unclassified sequences</taxon>
        <taxon>metagenomes</taxon>
        <taxon>ecological metagenomes</taxon>
    </lineage>
</organism>
<reference evidence="2" key="1">
    <citation type="journal article" date="2014" name="Front. Microbiol.">
        <title>High frequency of phylogenetically diverse reductive dehalogenase-homologous genes in deep subseafloor sedimentary metagenomes.</title>
        <authorList>
            <person name="Kawai M."/>
            <person name="Futagami T."/>
            <person name="Toyoda A."/>
            <person name="Takaki Y."/>
            <person name="Nishi S."/>
            <person name="Hori S."/>
            <person name="Arai W."/>
            <person name="Tsubouchi T."/>
            <person name="Morono Y."/>
            <person name="Uchiyama I."/>
            <person name="Ito T."/>
            <person name="Fujiyama A."/>
            <person name="Inagaki F."/>
            <person name="Takami H."/>
        </authorList>
    </citation>
    <scope>NUCLEOTIDE SEQUENCE</scope>
    <source>
        <strain evidence="2">Expedition CK06-06</strain>
    </source>
</reference>
<dbReference type="InterPro" id="IPR045028">
    <property type="entry name" value="DinG/Rad3-like"/>
</dbReference>
<dbReference type="Pfam" id="PF13307">
    <property type="entry name" value="Helicase_C_2"/>
    <property type="match status" value="1"/>
</dbReference>
<dbReference type="InterPro" id="IPR027417">
    <property type="entry name" value="P-loop_NTPase"/>
</dbReference>
<comment type="caution">
    <text evidence="2">The sequence shown here is derived from an EMBL/GenBank/DDBJ whole genome shotgun (WGS) entry which is preliminary data.</text>
</comment>
<dbReference type="SMART" id="SM00491">
    <property type="entry name" value="HELICc2"/>
    <property type="match status" value="1"/>
</dbReference>